<name>A0A1S8CII4_9GAMM</name>
<evidence type="ECO:0000313" key="1">
    <source>
        <dbReference type="EMBL" id="OMQ22270.1"/>
    </source>
</evidence>
<proteinExistence type="predicted"/>
<dbReference type="RefSeq" id="WP_076942477.1">
    <property type="nucleotide sequence ID" value="NZ_MOXD01000006.1"/>
</dbReference>
<dbReference type="STRING" id="2034155.BMI79_12200"/>
<reference evidence="1 2" key="1">
    <citation type="submission" date="2016-11" db="EMBL/GenBank/DDBJ databases">
        <title>Rahnella oryzae sp. nov., isolated from rice root.</title>
        <authorList>
            <person name="Zhang X.-X."/>
            <person name="Zhang J."/>
        </authorList>
    </citation>
    <scope>NUCLEOTIDE SEQUENCE [LARGE SCALE GENOMIC DNA]</scope>
    <source>
        <strain evidence="1 2">J11-6</strain>
    </source>
</reference>
<comment type="caution">
    <text evidence="1">The sequence shown here is derived from an EMBL/GenBank/DDBJ whole genome shotgun (WGS) entry which is preliminary data.</text>
</comment>
<gene>
    <name evidence="1" type="ORF">BMI79_12200</name>
</gene>
<protein>
    <recommendedName>
        <fullName evidence="3">DUF3383 domain-containing protein</fullName>
    </recommendedName>
</protein>
<dbReference type="Proteomes" id="UP000216021">
    <property type="component" value="Unassembled WGS sequence"/>
</dbReference>
<sequence>MSQGLPVSNIINVSVNMAVRAAQARNFGSLLIVGNSPVIDVNERLRAYSDISGVVADFGLNSPEYQAANLYYQQSPRPVDLLIGRWAKTDASALLRGGVLTPAQQQLSRFTVVKDASMKITVDGTVKTVGPLDFSADTSLNGIAAKVATAIGTATVVWDGSRFIISSKTTGTTSAVTYGSVNTGTDLSVLMGLVQSVGALMVPRRAAEKIDECVAALASQSTAWYGLMIADTSLSDADVTKVAALIESDAVARVFGHTTQNTSILNAGSSTDIASTLKAANYSRTLVQYSSANPYAVASLFGRAFTVNFSGNNTTITLKFKQQPGITAETLSQNDANTLQGKNANVFVNYNNDTAIIQEGVMCNGDFIDERHGLDWLQNYVQNNLYNLLFTSTSKIPQTDGGVTRLLTNVEQSLAKGVDNGLIAPGVWNGGPLGILQSGETLTKGYYTYASPIAEQSQAEREKRRAPIIQCAIKLAGAVHYADVIINVNR</sequence>
<dbReference type="InterPro" id="IPR021808">
    <property type="entry name" value="DUF3383"/>
</dbReference>
<organism evidence="1 2">
    <name type="scientific">Serratia oryzae</name>
    <dbReference type="NCBI Taxonomy" id="2034155"/>
    <lineage>
        <taxon>Bacteria</taxon>
        <taxon>Pseudomonadati</taxon>
        <taxon>Pseudomonadota</taxon>
        <taxon>Gammaproteobacteria</taxon>
        <taxon>Enterobacterales</taxon>
        <taxon>Yersiniaceae</taxon>
        <taxon>Serratia</taxon>
    </lineage>
</organism>
<dbReference type="EMBL" id="MOXD01000006">
    <property type="protein sequence ID" value="OMQ22270.1"/>
    <property type="molecule type" value="Genomic_DNA"/>
</dbReference>
<evidence type="ECO:0000313" key="2">
    <source>
        <dbReference type="Proteomes" id="UP000216021"/>
    </source>
</evidence>
<evidence type="ECO:0008006" key="3">
    <source>
        <dbReference type="Google" id="ProtNLM"/>
    </source>
</evidence>
<dbReference type="AlphaFoldDB" id="A0A1S8CII4"/>
<dbReference type="Pfam" id="PF11863">
    <property type="entry name" value="DUF3383"/>
    <property type="match status" value="1"/>
</dbReference>
<keyword evidence="2" id="KW-1185">Reference proteome</keyword>
<dbReference type="OrthoDB" id="5465420at2"/>
<accession>A0A1S8CII4</accession>